<keyword evidence="1" id="KW-0812">Transmembrane</keyword>
<organism evidence="2 3">
    <name type="scientific">Crocosphaera watsonii WH 0003</name>
    <dbReference type="NCBI Taxonomy" id="423471"/>
    <lineage>
        <taxon>Bacteria</taxon>
        <taxon>Bacillati</taxon>
        <taxon>Cyanobacteriota</taxon>
        <taxon>Cyanophyceae</taxon>
        <taxon>Oscillatoriophycideae</taxon>
        <taxon>Chroococcales</taxon>
        <taxon>Aphanothecaceae</taxon>
        <taxon>Crocosphaera</taxon>
    </lineage>
</organism>
<keyword evidence="1" id="KW-0472">Membrane</keyword>
<evidence type="ECO:0008006" key="4">
    <source>
        <dbReference type="Google" id="ProtNLM"/>
    </source>
</evidence>
<gene>
    <name evidence="2" type="ORF">CWATWH0003_3347</name>
</gene>
<dbReference type="RefSeq" id="WP_007311413.1">
    <property type="nucleotide sequence ID" value="NZ_AESD01000494.1"/>
</dbReference>
<dbReference type="NCBIfam" id="NF033486">
    <property type="entry name" value="harvest_ssl1498"/>
    <property type="match status" value="1"/>
</dbReference>
<evidence type="ECO:0000313" key="3">
    <source>
        <dbReference type="Proteomes" id="UP000003477"/>
    </source>
</evidence>
<dbReference type="PATRIC" id="fig|423471.3.peg.3148"/>
<protein>
    <recommendedName>
        <fullName evidence="4">Ssl1498 family light-harvesting-like protein</fullName>
    </recommendedName>
</protein>
<comment type="caution">
    <text evidence="2">The sequence shown here is derived from an EMBL/GenBank/DDBJ whole genome shotgun (WGS) entry which is preliminary data.</text>
</comment>
<reference evidence="2 3" key="1">
    <citation type="journal article" date="2011" name="Front. Microbiol.">
        <title>Two Strains of Crocosphaera watsonii with Highly Conserved Genomes are Distinguished by Strain-Specific Features.</title>
        <authorList>
            <person name="Bench S.R."/>
            <person name="Ilikchyan I.N."/>
            <person name="Tripp H.J."/>
            <person name="Zehr J.P."/>
        </authorList>
    </citation>
    <scope>NUCLEOTIDE SEQUENCE [LARGE SCALE GENOMIC DNA]</scope>
    <source>
        <strain evidence="2 3">WH 0003</strain>
    </source>
</reference>
<feature type="transmembrane region" description="Helical" evidence="1">
    <location>
        <begin position="35"/>
        <end position="56"/>
    </location>
</feature>
<proteinExistence type="predicted"/>
<dbReference type="AlphaFoldDB" id="G5J7A6"/>
<dbReference type="Pfam" id="PF26394">
    <property type="entry name" value="Psb34"/>
    <property type="match status" value="1"/>
</dbReference>
<accession>G5J7A6</accession>
<sequence>MYPTTQLDNGILNNYAVEPQPYYAEYPAPFQQRRYLVQGAIAALFVTSLVIVSAVIS</sequence>
<name>G5J7A6_CROWT</name>
<dbReference type="EMBL" id="AESD01000494">
    <property type="protein sequence ID" value="EHJ11929.1"/>
    <property type="molecule type" value="Genomic_DNA"/>
</dbReference>
<evidence type="ECO:0000313" key="2">
    <source>
        <dbReference type="EMBL" id="EHJ11929.1"/>
    </source>
</evidence>
<dbReference type="InterPro" id="IPR048028">
    <property type="entry name" value="Psb34-like"/>
</dbReference>
<keyword evidence="1" id="KW-1133">Transmembrane helix</keyword>
<dbReference type="GeneID" id="88769576"/>
<dbReference type="Proteomes" id="UP000003477">
    <property type="component" value="Unassembled WGS sequence"/>
</dbReference>
<evidence type="ECO:0000256" key="1">
    <source>
        <dbReference type="SAM" id="Phobius"/>
    </source>
</evidence>